<dbReference type="EMBL" id="LXQA010221213">
    <property type="protein sequence ID" value="MCI35203.1"/>
    <property type="molecule type" value="Genomic_DNA"/>
</dbReference>
<dbReference type="AlphaFoldDB" id="A0A392REZ8"/>
<comment type="caution">
    <text evidence="1">The sequence shown here is derived from an EMBL/GenBank/DDBJ whole genome shotgun (WGS) entry which is preliminary data.</text>
</comment>
<keyword evidence="2" id="KW-1185">Reference proteome</keyword>
<evidence type="ECO:0000313" key="2">
    <source>
        <dbReference type="Proteomes" id="UP000265520"/>
    </source>
</evidence>
<dbReference type="Proteomes" id="UP000265520">
    <property type="component" value="Unassembled WGS sequence"/>
</dbReference>
<feature type="non-terminal residue" evidence="1">
    <location>
        <position position="1"/>
    </location>
</feature>
<organism evidence="1 2">
    <name type="scientific">Trifolium medium</name>
    <dbReference type="NCBI Taxonomy" id="97028"/>
    <lineage>
        <taxon>Eukaryota</taxon>
        <taxon>Viridiplantae</taxon>
        <taxon>Streptophyta</taxon>
        <taxon>Embryophyta</taxon>
        <taxon>Tracheophyta</taxon>
        <taxon>Spermatophyta</taxon>
        <taxon>Magnoliopsida</taxon>
        <taxon>eudicotyledons</taxon>
        <taxon>Gunneridae</taxon>
        <taxon>Pentapetalae</taxon>
        <taxon>rosids</taxon>
        <taxon>fabids</taxon>
        <taxon>Fabales</taxon>
        <taxon>Fabaceae</taxon>
        <taxon>Papilionoideae</taxon>
        <taxon>50 kb inversion clade</taxon>
        <taxon>NPAAA clade</taxon>
        <taxon>Hologalegina</taxon>
        <taxon>IRL clade</taxon>
        <taxon>Trifolieae</taxon>
        <taxon>Trifolium</taxon>
    </lineage>
</organism>
<sequence>DQATIQELHQEAVKWKTEFFNLAEFANNVVRGIPSIHKRAYDVLPDNTPAAVFDFVEICGAMLKEFKASLDAAREASL</sequence>
<reference evidence="1 2" key="1">
    <citation type="journal article" date="2018" name="Front. Plant Sci.">
        <title>Red Clover (Trifolium pratense) and Zigzag Clover (T. medium) - A Picture of Genomic Similarities and Differences.</title>
        <authorList>
            <person name="Dluhosova J."/>
            <person name="Istvanek J."/>
            <person name="Nedelnik J."/>
            <person name="Repkova J."/>
        </authorList>
    </citation>
    <scope>NUCLEOTIDE SEQUENCE [LARGE SCALE GENOMIC DNA]</scope>
    <source>
        <strain evidence="2">cv. 10/8</strain>
        <tissue evidence="1">Leaf</tissue>
    </source>
</reference>
<evidence type="ECO:0000313" key="1">
    <source>
        <dbReference type="EMBL" id="MCI35203.1"/>
    </source>
</evidence>
<protein>
    <submittedName>
        <fullName evidence="1">Uncharacterized protein</fullName>
    </submittedName>
</protein>
<proteinExistence type="predicted"/>
<name>A0A392REZ8_9FABA</name>
<accession>A0A392REZ8</accession>